<reference evidence="2 3" key="1">
    <citation type="journal article" date="2021" name="Environ. Microbiol.">
        <title>Gene family expansions and transcriptome signatures uncover fungal adaptations to wood decay.</title>
        <authorList>
            <person name="Hage H."/>
            <person name="Miyauchi S."/>
            <person name="Viragh M."/>
            <person name="Drula E."/>
            <person name="Min B."/>
            <person name="Chaduli D."/>
            <person name="Navarro D."/>
            <person name="Favel A."/>
            <person name="Norest M."/>
            <person name="Lesage-Meessen L."/>
            <person name="Balint B."/>
            <person name="Merenyi Z."/>
            <person name="de Eugenio L."/>
            <person name="Morin E."/>
            <person name="Martinez A.T."/>
            <person name="Baldrian P."/>
            <person name="Stursova M."/>
            <person name="Martinez M.J."/>
            <person name="Novotny C."/>
            <person name="Magnuson J.K."/>
            <person name="Spatafora J.W."/>
            <person name="Maurice S."/>
            <person name="Pangilinan J."/>
            <person name="Andreopoulos W."/>
            <person name="LaButti K."/>
            <person name="Hundley H."/>
            <person name="Na H."/>
            <person name="Kuo A."/>
            <person name="Barry K."/>
            <person name="Lipzen A."/>
            <person name="Henrissat B."/>
            <person name="Riley R."/>
            <person name="Ahrendt S."/>
            <person name="Nagy L.G."/>
            <person name="Grigoriev I.V."/>
            <person name="Martin F."/>
            <person name="Rosso M.N."/>
        </authorList>
    </citation>
    <scope>NUCLEOTIDE SEQUENCE [LARGE SCALE GENOMIC DNA]</scope>
    <source>
        <strain evidence="2 3">CIRM-BRFM 1785</strain>
    </source>
</reference>
<feature type="region of interest" description="Disordered" evidence="1">
    <location>
        <begin position="262"/>
        <end position="294"/>
    </location>
</feature>
<organism evidence="2 3">
    <name type="scientific">Rhodofomes roseus</name>
    <dbReference type="NCBI Taxonomy" id="34475"/>
    <lineage>
        <taxon>Eukaryota</taxon>
        <taxon>Fungi</taxon>
        <taxon>Dikarya</taxon>
        <taxon>Basidiomycota</taxon>
        <taxon>Agaricomycotina</taxon>
        <taxon>Agaricomycetes</taxon>
        <taxon>Polyporales</taxon>
        <taxon>Rhodofomes</taxon>
    </lineage>
</organism>
<dbReference type="Proteomes" id="UP000814176">
    <property type="component" value="Unassembled WGS sequence"/>
</dbReference>
<evidence type="ECO:0000256" key="1">
    <source>
        <dbReference type="SAM" id="MobiDB-lite"/>
    </source>
</evidence>
<accession>A0ABQ8KQP0</accession>
<comment type="caution">
    <text evidence="2">The sequence shown here is derived from an EMBL/GenBank/DDBJ whole genome shotgun (WGS) entry which is preliminary data.</text>
</comment>
<dbReference type="RefSeq" id="XP_047782311.1">
    <property type="nucleotide sequence ID" value="XM_047922826.1"/>
</dbReference>
<dbReference type="EMBL" id="JADCUA010000004">
    <property type="protein sequence ID" value="KAH9840845.1"/>
    <property type="molecule type" value="Genomic_DNA"/>
</dbReference>
<name>A0ABQ8KQP0_9APHY</name>
<feature type="compositionally biased region" description="Low complexity" evidence="1">
    <location>
        <begin position="170"/>
        <end position="217"/>
    </location>
</feature>
<feature type="compositionally biased region" description="Basic and acidic residues" evidence="1">
    <location>
        <begin position="218"/>
        <end position="227"/>
    </location>
</feature>
<feature type="region of interest" description="Disordered" evidence="1">
    <location>
        <begin position="432"/>
        <end position="609"/>
    </location>
</feature>
<sequence length="609" mass="66557">MSTDTESPYPTTLQYFTSDGSAIHIDPLPGPSMVFGQHGRLVVPALLNARFIDVKQQHTVEGLFNRIMGEVETVGMATNWLYFAHQDFENRLGRLTMQTMQNHRDMYRSMEAIAPMTERLLEEFKRLHARVGLLENRLARLYNHAIVGGMPTPSRPTDKGMGHGHDDTADATATSTSSYTASSSTSTSASTTSLPLSTSSPTSSSSSTPTAFASSSVSDEKKQEIRRLGGTSSGKDYAGESRLPMADAEVRTDFLVEMLHGRHSRKGVPLRTSSRDEGEEEKAEPEELRDDERQSAAAILQATHQNHRNAWVRTCENERIDQNLESLEYEEARFSRIWDGQRTKAVRNLRTASGLMSILTPRLAQGEALAREMEANVVPAGHEGVVPLLQIKFEKPIDEMSEAEMREVLKSLPATIALDSRLLRGLRVRDDRYGRDDEDKGEYDEDEDDEDIDDEDKEGEGPEEEEAPPPRADKGKAREVPASSIPLHGGMHHAPSRAVRFGEASFGGGAGATWPNPAYPGAGPTVAGGHFRGAHGMPSNQREAAGTPSSGEIAQRRTVPEDPITAQPPSTASKKRGRSPDGLSSAEDTGVLDSSAREEDGSAKKRKLC</sequence>
<dbReference type="GeneID" id="72003558"/>
<feature type="compositionally biased region" description="Acidic residues" evidence="1">
    <location>
        <begin position="277"/>
        <end position="289"/>
    </location>
</feature>
<evidence type="ECO:0000313" key="2">
    <source>
        <dbReference type="EMBL" id="KAH9840845.1"/>
    </source>
</evidence>
<feature type="compositionally biased region" description="Acidic residues" evidence="1">
    <location>
        <begin position="439"/>
        <end position="467"/>
    </location>
</feature>
<proteinExistence type="predicted"/>
<keyword evidence="3" id="KW-1185">Reference proteome</keyword>
<feature type="region of interest" description="Disordered" evidence="1">
    <location>
        <begin position="147"/>
        <end position="244"/>
    </location>
</feature>
<gene>
    <name evidence="2" type="ORF">C8Q71DRAFT_741640</name>
</gene>
<evidence type="ECO:0000313" key="3">
    <source>
        <dbReference type="Proteomes" id="UP000814176"/>
    </source>
</evidence>
<feature type="compositionally biased region" description="Polar residues" evidence="1">
    <location>
        <begin position="538"/>
        <end position="552"/>
    </location>
</feature>
<protein>
    <submittedName>
        <fullName evidence="2">Uncharacterized protein</fullName>
    </submittedName>
</protein>
<feature type="compositionally biased region" description="Basic and acidic residues" evidence="1">
    <location>
        <begin position="156"/>
        <end position="168"/>
    </location>
</feature>